<evidence type="ECO:0000256" key="6">
    <source>
        <dbReference type="ARBA" id="ARBA00022729"/>
    </source>
</evidence>
<dbReference type="OrthoDB" id="9785015at2"/>
<dbReference type="GO" id="GO:0046872">
    <property type="term" value="F:metal ion binding"/>
    <property type="evidence" value="ECO:0007669"/>
    <property type="project" value="UniProtKB-KW"/>
</dbReference>
<dbReference type="FunFam" id="3.40.190.10:FF:000030">
    <property type="entry name" value="Molybdate ABC transporter substrate-binding protein"/>
    <property type="match status" value="1"/>
</dbReference>
<keyword evidence="16" id="KW-1185">Reference proteome</keyword>
<comment type="subcellular location">
    <subcellularLocation>
        <location evidence="1">Cell membrane</location>
    </subcellularLocation>
</comment>
<evidence type="ECO:0000256" key="13">
    <source>
        <dbReference type="PIRSR" id="PIRSR004846-1"/>
    </source>
</evidence>
<dbReference type="EMBL" id="LQBQ01000038">
    <property type="protein sequence ID" value="KUJ73317.1"/>
    <property type="molecule type" value="Genomic_DNA"/>
</dbReference>
<evidence type="ECO:0000256" key="9">
    <source>
        <dbReference type="ARBA" id="ARBA00056002"/>
    </source>
</evidence>
<organism evidence="15 16">
    <name type="scientific">Ruegeria marisrubri</name>
    <dbReference type="NCBI Taxonomy" id="1685379"/>
    <lineage>
        <taxon>Bacteria</taxon>
        <taxon>Pseudomonadati</taxon>
        <taxon>Pseudomonadota</taxon>
        <taxon>Alphaproteobacteria</taxon>
        <taxon>Rhodobacterales</taxon>
        <taxon>Roseobacteraceae</taxon>
        <taxon>Ruegeria</taxon>
    </lineage>
</organism>
<dbReference type="Proteomes" id="UP000053791">
    <property type="component" value="Unassembled WGS sequence"/>
</dbReference>
<evidence type="ECO:0000313" key="15">
    <source>
        <dbReference type="EMBL" id="KUJ73317.1"/>
    </source>
</evidence>
<reference evidence="15 16" key="1">
    <citation type="submission" date="2015-12" db="EMBL/GenBank/DDBJ databases">
        <authorList>
            <person name="Shamseldin A."/>
            <person name="Moawad H."/>
            <person name="Abd El-Rahim W.M."/>
            <person name="Sadowsky M.J."/>
        </authorList>
    </citation>
    <scope>NUCLEOTIDE SEQUENCE [LARGE SCALE GENOMIC DNA]</scope>
    <source>
        <strain evidence="15 16">ZGT118</strain>
    </source>
</reference>
<evidence type="ECO:0000256" key="1">
    <source>
        <dbReference type="ARBA" id="ARBA00004236"/>
    </source>
</evidence>
<dbReference type="InterPro" id="IPR050682">
    <property type="entry name" value="ModA/WtpA"/>
</dbReference>
<keyword evidence="6 14" id="KW-0732">Signal</keyword>
<name>A0A0X3TC01_9RHOB</name>
<keyword evidence="13" id="KW-0500">Molybdenum</keyword>
<comment type="caution">
    <text evidence="15">The sequence shown here is derived from an EMBL/GenBank/DDBJ whole genome shotgun (WGS) entry which is preliminary data.</text>
</comment>
<dbReference type="RefSeq" id="WP_068349687.1">
    <property type="nucleotide sequence ID" value="NZ_LQBQ01000038.1"/>
</dbReference>
<evidence type="ECO:0000256" key="12">
    <source>
        <dbReference type="ARBA" id="ARBA00078141"/>
    </source>
</evidence>
<evidence type="ECO:0000256" key="3">
    <source>
        <dbReference type="ARBA" id="ARBA00022448"/>
    </source>
</evidence>
<evidence type="ECO:0000256" key="4">
    <source>
        <dbReference type="ARBA" id="ARBA00022475"/>
    </source>
</evidence>
<evidence type="ECO:0000256" key="2">
    <source>
        <dbReference type="ARBA" id="ARBA00009175"/>
    </source>
</evidence>
<accession>A0A0X3TC01</accession>
<dbReference type="GO" id="GO:0005886">
    <property type="term" value="C:plasma membrane"/>
    <property type="evidence" value="ECO:0007669"/>
    <property type="project" value="UniProtKB-SubCell"/>
</dbReference>
<dbReference type="PANTHER" id="PTHR30632">
    <property type="entry name" value="MOLYBDATE-BINDING PERIPLASMIC PROTEIN"/>
    <property type="match status" value="1"/>
</dbReference>
<dbReference type="GO" id="GO:0030973">
    <property type="term" value="F:molybdate ion binding"/>
    <property type="evidence" value="ECO:0007669"/>
    <property type="project" value="TreeGrafter"/>
</dbReference>
<keyword evidence="3" id="KW-0813">Transport</keyword>
<evidence type="ECO:0000256" key="10">
    <source>
        <dbReference type="ARBA" id="ARBA00062515"/>
    </source>
</evidence>
<dbReference type="NCBIfam" id="TIGR01256">
    <property type="entry name" value="modA"/>
    <property type="match status" value="1"/>
</dbReference>
<keyword evidence="7" id="KW-0472">Membrane</keyword>
<dbReference type="PANTHER" id="PTHR30632:SF17">
    <property type="entry name" value="MOLYBDATE-BINDING PROTEIN MODA"/>
    <property type="match status" value="1"/>
</dbReference>
<dbReference type="Gene3D" id="3.40.190.10">
    <property type="entry name" value="Periplasmic binding protein-like II"/>
    <property type="match status" value="2"/>
</dbReference>
<feature type="binding site" evidence="13">
    <location>
        <position position="177"/>
    </location>
    <ligand>
        <name>molybdate</name>
        <dbReference type="ChEBI" id="CHEBI:36264"/>
    </ligand>
</feature>
<comment type="subunit">
    <text evidence="10">The complex is composed of two ATP-binding proteins (ModC), two transmembrane proteins (ModB) and a solute-binding protein (ModA).</text>
</comment>
<keyword evidence="4" id="KW-1003">Cell membrane</keyword>
<comment type="similarity">
    <text evidence="2">Belongs to the bacterial solute-binding protein ModA family.</text>
</comment>
<dbReference type="PIRSF" id="PIRSF004846">
    <property type="entry name" value="ModA"/>
    <property type="match status" value="1"/>
</dbReference>
<evidence type="ECO:0000256" key="5">
    <source>
        <dbReference type="ARBA" id="ARBA00022723"/>
    </source>
</evidence>
<feature type="signal peptide" evidence="14">
    <location>
        <begin position="1"/>
        <end position="28"/>
    </location>
</feature>
<feature type="binding site" evidence="13">
    <location>
        <position position="38"/>
    </location>
    <ligand>
        <name>molybdate</name>
        <dbReference type="ChEBI" id="CHEBI:36264"/>
    </ligand>
</feature>
<feature type="chain" id="PRO_5007053895" description="Molybdate-binding protein ModA" evidence="14">
    <location>
        <begin position="29"/>
        <end position="259"/>
    </location>
</feature>
<feature type="binding site" evidence="13">
    <location>
        <position position="150"/>
    </location>
    <ligand>
        <name>molybdate</name>
        <dbReference type="ChEBI" id="CHEBI:36264"/>
    </ligand>
</feature>
<keyword evidence="8" id="KW-0826">Tungsten</keyword>
<evidence type="ECO:0000256" key="8">
    <source>
        <dbReference type="ARBA" id="ARBA00023245"/>
    </source>
</evidence>
<dbReference type="Pfam" id="PF13531">
    <property type="entry name" value="SBP_bac_11"/>
    <property type="match status" value="1"/>
</dbReference>
<evidence type="ECO:0000256" key="7">
    <source>
        <dbReference type="ARBA" id="ARBA00023136"/>
    </source>
</evidence>
<dbReference type="SUPFAM" id="SSF53850">
    <property type="entry name" value="Periplasmic binding protein-like II"/>
    <property type="match status" value="1"/>
</dbReference>
<evidence type="ECO:0000256" key="14">
    <source>
        <dbReference type="SAM" id="SignalP"/>
    </source>
</evidence>
<proteinExistence type="inferred from homology"/>
<feature type="binding site" evidence="13">
    <location>
        <position position="65"/>
    </location>
    <ligand>
        <name>molybdate</name>
        <dbReference type="ChEBI" id="CHEBI:36264"/>
    </ligand>
</feature>
<dbReference type="GO" id="GO:0030288">
    <property type="term" value="C:outer membrane-bounded periplasmic space"/>
    <property type="evidence" value="ECO:0007669"/>
    <property type="project" value="TreeGrafter"/>
</dbReference>
<evidence type="ECO:0000313" key="16">
    <source>
        <dbReference type="Proteomes" id="UP000053791"/>
    </source>
</evidence>
<dbReference type="STRING" id="1685379.AVO45_14600"/>
<dbReference type="GO" id="GO:0015689">
    <property type="term" value="P:molybdate ion transport"/>
    <property type="evidence" value="ECO:0007669"/>
    <property type="project" value="InterPro"/>
</dbReference>
<keyword evidence="5 13" id="KW-0479">Metal-binding</keyword>
<evidence type="ECO:0000256" key="11">
    <source>
        <dbReference type="ARBA" id="ARBA00073171"/>
    </source>
</evidence>
<dbReference type="InterPro" id="IPR005950">
    <property type="entry name" value="ModA"/>
</dbReference>
<gene>
    <name evidence="15" type="ORF">AVO45_14600</name>
</gene>
<dbReference type="AlphaFoldDB" id="A0A0X3TC01"/>
<feature type="binding site" evidence="13">
    <location>
        <position position="195"/>
    </location>
    <ligand>
        <name>molybdate</name>
        <dbReference type="ChEBI" id="CHEBI:36264"/>
    </ligand>
</feature>
<sequence>MSPCRACRSIVAALVALAALTAPARAVAEEVLVFAAASLETALELAAEEFEADTGHEVTASYAGSSVLARQIQAGAPADLFLSANQEWMDVLEAAGLVAAETRVDLLGNSLVLIGRSGGGAPVVISPGFDLAERLEGGALAMALVDAVPAGIYGKAALRKFGLWEQVAGSVAQAVNVRAALALVSSGAAPLGIVYASDAMADDRVQVIARFPGDSHAPIVYPAAATVTADDAALDFLSFLQGDAARRIFVEQGFTLPGE</sequence>
<protein>
    <recommendedName>
        <fullName evidence="11">Molybdate-binding protein ModA</fullName>
    </recommendedName>
    <alternativeName>
        <fullName evidence="12">Molybdate/tungstate-binding protein ModA</fullName>
    </alternativeName>
</protein>
<comment type="function">
    <text evidence="9">Involved in the transport of molybdenum into the cell. Part of the binding-protein-dependent transport system ModABCD.</text>
</comment>